<dbReference type="STRING" id="1195760.SAMN05444281_2289"/>
<name>A0A1M5W7L6_9FLAO</name>
<dbReference type="Proteomes" id="UP000184109">
    <property type="component" value="Unassembled WGS sequence"/>
</dbReference>
<dbReference type="RefSeq" id="WP_073121616.1">
    <property type="nucleotide sequence ID" value="NZ_BMEN01000004.1"/>
</dbReference>
<proteinExistence type="predicted"/>
<sequence length="525" mass="61959">MNTKSKIIGLIFFFGLIIFFQLKNINNKVTERHAWANADHYAIAIGFTNNNFDFFHPETFCLNPQFKATKGEKFTYKNNEDFWDSNLKEPKGITAIDFPIHQYIVSLLMTSLKSTNPWIYRLYILSISLIGLYFLFKTSLLINKSYFISSLLILFVYLSPTYNFYSFQFLPSAASLSFIFITFYHYIKYLKFNKQLNWFYCLAFILIAGLARLPFIIYALALFASYLLKSITDKKIEWNKLLSLGFIILIVAGYFLYNKLYLSRLYGSNFLNYPLFPKNINDVYSSLWETIYYESWRYFTPIHYLIIIILFTKFFKPIKNKIVHSNLIVLYILCGGVILYSLLMLKQFPAHDYYLLDTYFPLLIIIITLSSNYFNFDFSKKKTAVFVTITISIIFLQIITDYGYRTREDSPLTKTIHNFTGADKILDSLQIHTDQKILLLDSYSPNGAFIGMKRKGFCVMVTSHEVIKRALTWDFDYLITQKFSYKDDILKSYPNFENETTLFYQNNNFSIYQLKNHDTRIKKNQ</sequence>
<dbReference type="EMBL" id="FQXQ01000004">
    <property type="protein sequence ID" value="SHH83512.1"/>
    <property type="molecule type" value="Genomic_DNA"/>
</dbReference>
<feature type="transmembrane region" description="Helical" evidence="1">
    <location>
        <begin position="383"/>
        <end position="404"/>
    </location>
</feature>
<feature type="transmembrane region" description="Helical" evidence="1">
    <location>
        <begin position="358"/>
        <end position="376"/>
    </location>
</feature>
<dbReference type="AlphaFoldDB" id="A0A1M5W7L6"/>
<evidence type="ECO:0000256" key="1">
    <source>
        <dbReference type="SAM" id="Phobius"/>
    </source>
</evidence>
<keyword evidence="1" id="KW-0812">Transmembrane</keyword>
<gene>
    <name evidence="2" type="ORF">SAMN05444281_2289</name>
</gene>
<feature type="transmembrane region" description="Helical" evidence="1">
    <location>
        <begin position="167"/>
        <end position="187"/>
    </location>
</feature>
<feature type="transmembrane region" description="Helical" evidence="1">
    <location>
        <begin position="142"/>
        <end position="160"/>
    </location>
</feature>
<reference evidence="3" key="1">
    <citation type="submission" date="2016-11" db="EMBL/GenBank/DDBJ databases">
        <authorList>
            <person name="Varghese N."/>
            <person name="Submissions S."/>
        </authorList>
    </citation>
    <scope>NUCLEOTIDE SEQUENCE [LARGE SCALE GENOMIC DNA]</scope>
    <source>
        <strain evidence="3">DSM 100572</strain>
    </source>
</reference>
<dbReference type="OrthoDB" id="1121601at2"/>
<evidence type="ECO:0008006" key="4">
    <source>
        <dbReference type="Google" id="ProtNLM"/>
    </source>
</evidence>
<evidence type="ECO:0000313" key="3">
    <source>
        <dbReference type="Proteomes" id="UP000184109"/>
    </source>
</evidence>
<protein>
    <recommendedName>
        <fullName evidence="4">Dolichyl-phosphate-mannose-protein mannosyltransferase</fullName>
    </recommendedName>
</protein>
<feature type="transmembrane region" description="Helical" evidence="1">
    <location>
        <begin position="199"/>
        <end position="228"/>
    </location>
</feature>
<accession>A0A1M5W7L6</accession>
<evidence type="ECO:0000313" key="2">
    <source>
        <dbReference type="EMBL" id="SHH83512.1"/>
    </source>
</evidence>
<keyword evidence="3" id="KW-1185">Reference proteome</keyword>
<organism evidence="2 3">
    <name type="scientific">Wenyingzhuangia marina</name>
    <dbReference type="NCBI Taxonomy" id="1195760"/>
    <lineage>
        <taxon>Bacteria</taxon>
        <taxon>Pseudomonadati</taxon>
        <taxon>Bacteroidota</taxon>
        <taxon>Flavobacteriia</taxon>
        <taxon>Flavobacteriales</taxon>
        <taxon>Flavobacteriaceae</taxon>
        <taxon>Wenyingzhuangia</taxon>
    </lineage>
</organism>
<feature type="transmembrane region" description="Helical" evidence="1">
    <location>
        <begin position="118"/>
        <end position="136"/>
    </location>
</feature>
<keyword evidence="1" id="KW-0472">Membrane</keyword>
<feature type="transmembrane region" description="Helical" evidence="1">
    <location>
        <begin position="240"/>
        <end position="257"/>
    </location>
</feature>
<feature type="transmembrane region" description="Helical" evidence="1">
    <location>
        <begin position="6"/>
        <end position="22"/>
    </location>
</feature>
<keyword evidence="1" id="KW-1133">Transmembrane helix</keyword>
<feature type="transmembrane region" description="Helical" evidence="1">
    <location>
        <begin position="327"/>
        <end position="346"/>
    </location>
</feature>